<dbReference type="Proteomes" id="UP000184040">
    <property type="component" value="Unassembled WGS sequence"/>
</dbReference>
<evidence type="ECO:0000259" key="1">
    <source>
        <dbReference type="SMART" id="SM00470"/>
    </source>
</evidence>
<dbReference type="InterPro" id="IPR011111">
    <property type="entry name" value="Plasmid_RepB"/>
</dbReference>
<dbReference type="Gene3D" id="3.90.1530.30">
    <property type="match status" value="1"/>
</dbReference>
<keyword evidence="3" id="KW-1185">Reference proteome</keyword>
<dbReference type="SUPFAM" id="SSF110849">
    <property type="entry name" value="ParB/Sulfiredoxin"/>
    <property type="match status" value="1"/>
</dbReference>
<dbReference type="InterPro" id="IPR003115">
    <property type="entry name" value="ParB_N"/>
</dbReference>
<dbReference type="PANTHER" id="PTHR33375:SF1">
    <property type="entry name" value="CHROMOSOME-PARTITIONING PROTEIN PARB-RELATED"/>
    <property type="match status" value="1"/>
</dbReference>
<name>A0A1M6MCT8_9RHOB</name>
<sequence length="323" mass="36038">MKRAADKRPASVNHGFDDDCVTLPIDVILPLRTLSKSAKSSRKYRQIVASIAQIGIVEPPVVVPNPDKSATWLLLDGHLRIEALKDDGVQEVECLVSTDDEAFTYNRQVSRLAPIQEHRMIRKAIERGVPEEKIAAALDLGTRSIQKKIKLLDGISEEAIAILKDKPCTNAVFDALRKMKTMRQIEAAELLVNANNYSVAYVKAILAGTPQAQLAESSKPKKVKGITPEAMARMEQELARLQEGIASIQDTYGQDHLHLTVIKAYVGKLLGNARVVRYLMQTREMPPLKWSAHWDRMIPSWRGPENGWEAREARRHRSEAAAG</sequence>
<dbReference type="InterPro" id="IPR036086">
    <property type="entry name" value="ParB/Sulfiredoxin_sf"/>
</dbReference>
<dbReference type="PANTHER" id="PTHR33375">
    <property type="entry name" value="CHROMOSOME-PARTITIONING PROTEIN PARB-RELATED"/>
    <property type="match status" value="1"/>
</dbReference>
<dbReference type="RefSeq" id="WP_084140744.1">
    <property type="nucleotide sequence ID" value="NZ_FQZA01000025.1"/>
</dbReference>
<dbReference type="GO" id="GO:0007059">
    <property type="term" value="P:chromosome segregation"/>
    <property type="evidence" value="ECO:0007669"/>
    <property type="project" value="TreeGrafter"/>
</dbReference>
<dbReference type="Pfam" id="PF07506">
    <property type="entry name" value="RepB"/>
    <property type="match status" value="1"/>
</dbReference>
<dbReference type="SUPFAM" id="SSF109709">
    <property type="entry name" value="KorB DNA-binding domain-like"/>
    <property type="match status" value="1"/>
</dbReference>
<evidence type="ECO:0000313" key="2">
    <source>
        <dbReference type="EMBL" id="SHJ81179.1"/>
    </source>
</evidence>
<organism evidence="2 3">
    <name type="scientific">Palleronia salina</name>
    <dbReference type="NCBI Taxonomy" id="313368"/>
    <lineage>
        <taxon>Bacteria</taxon>
        <taxon>Pseudomonadati</taxon>
        <taxon>Pseudomonadota</taxon>
        <taxon>Alphaproteobacteria</taxon>
        <taxon>Rhodobacterales</taxon>
        <taxon>Roseobacteraceae</taxon>
        <taxon>Palleronia</taxon>
    </lineage>
</organism>
<dbReference type="GO" id="GO:0005694">
    <property type="term" value="C:chromosome"/>
    <property type="evidence" value="ECO:0007669"/>
    <property type="project" value="TreeGrafter"/>
</dbReference>
<protein>
    <submittedName>
        <fullName evidence="2">Chromosome segregation protein Spo0J, contains ParB-like nuclease domain</fullName>
    </submittedName>
</protein>
<dbReference type="SMART" id="SM00470">
    <property type="entry name" value="ParB"/>
    <property type="match status" value="1"/>
</dbReference>
<evidence type="ECO:0000313" key="3">
    <source>
        <dbReference type="Proteomes" id="UP000184040"/>
    </source>
</evidence>
<accession>A0A1M6MCT8</accession>
<reference evidence="2 3" key="1">
    <citation type="submission" date="2016-11" db="EMBL/GenBank/DDBJ databases">
        <authorList>
            <person name="Jaros S."/>
            <person name="Januszkiewicz K."/>
            <person name="Wedrychowicz H."/>
        </authorList>
    </citation>
    <scope>NUCLEOTIDE SEQUENCE [LARGE SCALE GENOMIC DNA]</scope>
    <source>
        <strain evidence="2 3">DSM 26892</strain>
    </source>
</reference>
<dbReference type="STRING" id="313368.SAMN04488012_1252"/>
<dbReference type="Gene3D" id="1.10.10.2830">
    <property type="match status" value="1"/>
</dbReference>
<feature type="domain" description="ParB-like N-terminal" evidence="1">
    <location>
        <begin position="21"/>
        <end position="115"/>
    </location>
</feature>
<gene>
    <name evidence="2" type="ORF">SAMN04488012_1252</name>
</gene>
<dbReference type="EMBL" id="FQZA01000025">
    <property type="protein sequence ID" value="SHJ81179.1"/>
    <property type="molecule type" value="Genomic_DNA"/>
</dbReference>
<proteinExistence type="predicted"/>
<dbReference type="InterPro" id="IPR050336">
    <property type="entry name" value="Chromosome_partition/occlusion"/>
</dbReference>
<dbReference type="AlphaFoldDB" id="A0A1M6MCT8"/>